<name>A0A3N4VFB1_9GAMM</name>
<dbReference type="InterPro" id="IPR022742">
    <property type="entry name" value="Hydrolase_4"/>
</dbReference>
<dbReference type="EMBL" id="RKQN01000001">
    <property type="protein sequence ID" value="RPE81726.1"/>
    <property type="molecule type" value="Genomic_DNA"/>
</dbReference>
<gene>
    <name evidence="2" type="ORF">EDC50_0923</name>
</gene>
<dbReference type="InterPro" id="IPR029058">
    <property type="entry name" value="AB_hydrolase_fold"/>
</dbReference>
<dbReference type="GO" id="GO:0004177">
    <property type="term" value="F:aminopeptidase activity"/>
    <property type="evidence" value="ECO:0007669"/>
    <property type="project" value="UniProtKB-KW"/>
</dbReference>
<reference evidence="2 3" key="1">
    <citation type="submission" date="2018-11" db="EMBL/GenBank/DDBJ databases">
        <title>Genomic Encyclopedia of Type Strains, Phase IV (KMG-IV): sequencing the most valuable type-strain genomes for metagenomic binning, comparative biology and taxonomic classification.</title>
        <authorList>
            <person name="Goeker M."/>
        </authorList>
    </citation>
    <scope>NUCLEOTIDE SEQUENCE [LARGE SCALE GENOMIC DNA]</scope>
    <source>
        <strain evidence="2 3">DSM 25623</strain>
    </source>
</reference>
<protein>
    <submittedName>
        <fullName evidence="2">Serine aminopeptidase S33 family</fullName>
    </submittedName>
</protein>
<evidence type="ECO:0000313" key="2">
    <source>
        <dbReference type="EMBL" id="RPE81726.1"/>
    </source>
</evidence>
<evidence type="ECO:0000313" key="3">
    <source>
        <dbReference type="Proteomes" id="UP000269708"/>
    </source>
</evidence>
<dbReference type="PANTHER" id="PTHR43689">
    <property type="entry name" value="HYDROLASE"/>
    <property type="match status" value="1"/>
</dbReference>
<dbReference type="RefSeq" id="WP_242002992.1">
    <property type="nucleotide sequence ID" value="NZ_RKQN01000001.1"/>
</dbReference>
<feature type="domain" description="Serine aminopeptidase S33" evidence="1">
    <location>
        <begin position="88"/>
        <end position="194"/>
    </location>
</feature>
<dbReference type="PANTHER" id="PTHR43689:SF8">
    <property type="entry name" value="ALPHA_BETA-HYDROLASES SUPERFAMILY PROTEIN"/>
    <property type="match status" value="1"/>
</dbReference>
<keyword evidence="2" id="KW-0378">Hydrolase</keyword>
<dbReference type="Gene3D" id="3.40.50.1820">
    <property type="entry name" value="alpha/beta hydrolase"/>
    <property type="match status" value="1"/>
</dbReference>
<dbReference type="SUPFAM" id="SSF53474">
    <property type="entry name" value="alpha/beta-Hydrolases"/>
    <property type="match status" value="1"/>
</dbReference>
<dbReference type="Proteomes" id="UP000269708">
    <property type="component" value="Unassembled WGS sequence"/>
</dbReference>
<comment type="caution">
    <text evidence="2">The sequence shown here is derived from an EMBL/GenBank/DDBJ whole genome shotgun (WGS) entry which is preliminary data.</text>
</comment>
<sequence>MYPLIAKISTTVRKVMMLYGLRLGFAVGGRIAPDAALRRAARLFCTPLPSTRRRALAAPLADARVDEVEIDGRRIVAYVWGEPGRQPYVLFAHGWSSHGTRVAAWVPALREAGYAVVAFDQPAHGRSPGHLATLPDFVRHLLAVGAHYGPAAAAIGHSLGGAATAVALARGLQAGRAVLIAPAADPVAAAERFAGFMWIGAPLRRRMLAYFESLIGFGFDELQAHRNAPRIGRPALIVHDLEDREVPWAEGERYARFWPQARLISTRGLGHNRIADDATVIAATLRFLRGECVGERVVSSPNLPYGIA</sequence>
<accession>A0A3N4VFB1</accession>
<dbReference type="Pfam" id="PF12146">
    <property type="entry name" value="Hydrolase_4"/>
    <property type="match status" value="1"/>
</dbReference>
<proteinExistence type="predicted"/>
<keyword evidence="2" id="KW-0645">Protease</keyword>
<keyword evidence="3" id="KW-1185">Reference proteome</keyword>
<evidence type="ECO:0000259" key="1">
    <source>
        <dbReference type="Pfam" id="PF12146"/>
    </source>
</evidence>
<organism evidence="2 3">
    <name type="scientific">Vulcaniibacterium tengchongense</name>
    <dbReference type="NCBI Taxonomy" id="1273429"/>
    <lineage>
        <taxon>Bacteria</taxon>
        <taxon>Pseudomonadati</taxon>
        <taxon>Pseudomonadota</taxon>
        <taxon>Gammaproteobacteria</taxon>
        <taxon>Lysobacterales</taxon>
        <taxon>Lysobacteraceae</taxon>
        <taxon>Vulcaniibacterium</taxon>
    </lineage>
</organism>
<keyword evidence="2" id="KW-0031">Aminopeptidase</keyword>
<dbReference type="AlphaFoldDB" id="A0A3N4VFB1"/>